<name>I0HQU0_RUBGI</name>
<feature type="region of interest" description="Disordered" evidence="1">
    <location>
        <begin position="384"/>
        <end position="416"/>
    </location>
</feature>
<dbReference type="HOGENOM" id="CLU_660358_0_0_4"/>
<dbReference type="PATRIC" id="fig|983917.3.peg.1966"/>
<proteinExistence type="predicted"/>
<gene>
    <name evidence="2" type="ordered locus">RGE_20360</name>
</gene>
<organism evidence="2 3">
    <name type="scientific">Rubrivivax gelatinosus (strain NBRC 100245 / IL144)</name>
    <dbReference type="NCBI Taxonomy" id="983917"/>
    <lineage>
        <taxon>Bacteria</taxon>
        <taxon>Pseudomonadati</taxon>
        <taxon>Pseudomonadota</taxon>
        <taxon>Betaproteobacteria</taxon>
        <taxon>Burkholderiales</taxon>
        <taxon>Sphaerotilaceae</taxon>
        <taxon>Rubrivivax</taxon>
    </lineage>
</organism>
<accession>I0HQU0</accession>
<evidence type="ECO:0000313" key="2">
    <source>
        <dbReference type="EMBL" id="BAL95377.1"/>
    </source>
</evidence>
<sequence length="416" mass="44893">MAIIMHGSWTLRVSAHNSAIAQRFVVSGAETGNGSHDASDGTAVHVTGRQWSVRMQHRPAGQSWQDSRPRIGYPWIAAGLLRFELRAGDDELVLGCSLPASSDDTIVYGNARAYPGSSLFNPGRNDLIVIDPPVAAHELCRRFPALYPVIEKLYPERLRRFPRPEPQDELRPLVLPTGLPAQAQGLLLHSQPAARVLAALASAGDLDRAQAEAVAALATTVERSAGASTLGAGLGRLRRAELEALAELRDAGLRTAGEARPTSGLLLRIQHYQRSDVEMLGGPYSGSGERENLGFAITDEQGRYLFRLSREHGAPGVGRPDLILQSLGNGLTPTWESAPYSQVPNLQRIDLCIPNPSLQPKRLRPDHRVGQRGDELAAVERGLGGRAPANDADSHAAARPRLVSRTEGSWRGGLRV</sequence>
<protein>
    <submittedName>
        <fullName evidence="2">Uncharacterized protein</fullName>
    </submittedName>
</protein>
<dbReference type="STRING" id="983917.RGE_20360"/>
<dbReference type="RefSeq" id="WP_014428240.1">
    <property type="nucleotide sequence ID" value="NC_017075.1"/>
</dbReference>
<dbReference type="Proteomes" id="UP000007883">
    <property type="component" value="Chromosome"/>
</dbReference>
<evidence type="ECO:0000256" key="1">
    <source>
        <dbReference type="SAM" id="MobiDB-lite"/>
    </source>
</evidence>
<dbReference type="KEGG" id="rge:RGE_20360"/>
<feature type="compositionally biased region" description="Low complexity" evidence="1">
    <location>
        <begin position="386"/>
        <end position="400"/>
    </location>
</feature>
<reference evidence="2 3" key="1">
    <citation type="journal article" date="2012" name="J. Bacteriol.">
        <title>Complete genome sequence of phototrophic betaproteobacterium Rubrivivax gelatinosus IL144.</title>
        <authorList>
            <person name="Nagashima S."/>
            <person name="Kamimura A."/>
            <person name="Shimizu T."/>
            <person name="Nakamura-isaki S."/>
            <person name="Aono E."/>
            <person name="Sakamoto K."/>
            <person name="Ichikawa N."/>
            <person name="Nakazawa H."/>
            <person name="Sekine M."/>
            <person name="Yamazaki S."/>
            <person name="Fujita N."/>
            <person name="Shimada K."/>
            <person name="Hanada S."/>
            <person name="Nagashima K.V.P."/>
        </authorList>
    </citation>
    <scope>NUCLEOTIDE SEQUENCE [LARGE SCALE GENOMIC DNA]</scope>
    <source>
        <strain evidence="3">NBRC 100245 / IL144</strain>
    </source>
</reference>
<evidence type="ECO:0000313" key="3">
    <source>
        <dbReference type="Proteomes" id="UP000007883"/>
    </source>
</evidence>
<keyword evidence="3" id="KW-1185">Reference proteome</keyword>
<dbReference type="EMBL" id="AP012320">
    <property type="protein sequence ID" value="BAL95377.1"/>
    <property type="molecule type" value="Genomic_DNA"/>
</dbReference>
<dbReference type="eggNOG" id="ENOG502ZA5V">
    <property type="taxonomic scope" value="Bacteria"/>
</dbReference>
<dbReference type="AlphaFoldDB" id="I0HQU0"/>